<dbReference type="PATRIC" id="fig|1210046.3.peg.1449"/>
<dbReference type="GO" id="GO:0015297">
    <property type="term" value="F:antiporter activity"/>
    <property type="evidence" value="ECO:0007669"/>
    <property type="project" value="UniProtKB-KW"/>
</dbReference>
<evidence type="ECO:0000256" key="7">
    <source>
        <dbReference type="ARBA" id="ARBA00023065"/>
    </source>
</evidence>
<evidence type="ECO:0000313" key="13">
    <source>
        <dbReference type="Proteomes" id="UP000004474"/>
    </source>
</evidence>
<name>K1E7Q1_9MICO</name>
<dbReference type="InterPro" id="IPR038770">
    <property type="entry name" value="Na+/solute_symporter_sf"/>
</dbReference>
<dbReference type="Pfam" id="PF00999">
    <property type="entry name" value="Na_H_Exchanger"/>
    <property type="match status" value="1"/>
</dbReference>
<dbReference type="Proteomes" id="UP000004474">
    <property type="component" value="Unassembled WGS sequence"/>
</dbReference>
<feature type="compositionally biased region" description="Low complexity" evidence="9">
    <location>
        <begin position="569"/>
        <end position="601"/>
    </location>
</feature>
<keyword evidence="4" id="KW-1003">Cell membrane</keyword>
<feature type="transmembrane region" description="Helical" evidence="10">
    <location>
        <begin position="254"/>
        <end position="271"/>
    </location>
</feature>
<keyword evidence="3" id="KW-0050">Antiport</keyword>
<feature type="region of interest" description="Disordered" evidence="9">
    <location>
        <begin position="564"/>
        <end position="601"/>
    </location>
</feature>
<dbReference type="PANTHER" id="PTHR32507">
    <property type="entry name" value="NA(+)/H(+) ANTIPORTER 1"/>
    <property type="match status" value="1"/>
</dbReference>
<comment type="caution">
    <text evidence="12">The sequence shown here is derived from an EMBL/GenBank/DDBJ whole genome shotgun (WGS) entry which is preliminary data.</text>
</comment>
<feature type="transmembrane region" description="Helical" evidence="10">
    <location>
        <begin position="344"/>
        <end position="363"/>
    </location>
</feature>
<dbReference type="PANTHER" id="PTHR32507:SF7">
    <property type="entry name" value="K(+)_H(+) ANTIPORTER NHAP2"/>
    <property type="match status" value="1"/>
</dbReference>
<evidence type="ECO:0000256" key="10">
    <source>
        <dbReference type="SAM" id="Phobius"/>
    </source>
</evidence>
<evidence type="ECO:0000256" key="4">
    <source>
        <dbReference type="ARBA" id="ARBA00022475"/>
    </source>
</evidence>
<evidence type="ECO:0000256" key="2">
    <source>
        <dbReference type="ARBA" id="ARBA00022448"/>
    </source>
</evidence>
<organism evidence="12 13">
    <name type="scientific">Janibacter hoylei PVAS-1</name>
    <dbReference type="NCBI Taxonomy" id="1210046"/>
    <lineage>
        <taxon>Bacteria</taxon>
        <taxon>Bacillati</taxon>
        <taxon>Actinomycetota</taxon>
        <taxon>Actinomycetes</taxon>
        <taxon>Micrococcales</taxon>
        <taxon>Intrasporangiaceae</taxon>
        <taxon>Janibacter</taxon>
    </lineage>
</organism>
<feature type="transmembrane region" description="Helical" evidence="10">
    <location>
        <begin position="39"/>
        <end position="59"/>
    </location>
</feature>
<evidence type="ECO:0000313" key="12">
    <source>
        <dbReference type="EMBL" id="EKA61462.1"/>
    </source>
</evidence>
<feature type="domain" description="Putative regulatory protein FmdB zinc ribbon" evidence="11">
    <location>
        <begin position="512"/>
        <end position="552"/>
    </location>
</feature>
<feature type="transmembrane region" description="Helical" evidence="10">
    <location>
        <begin position="12"/>
        <end position="33"/>
    </location>
</feature>
<feature type="region of interest" description="Disordered" evidence="9">
    <location>
        <begin position="434"/>
        <end position="499"/>
    </location>
</feature>
<dbReference type="NCBIfam" id="NF003715">
    <property type="entry name" value="PRK05326.1-2"/>
    <property type="match status" value="1"/>
</dbReference>
<proteinExistence type="predicted"/>
<feature type="transmembrane region" description="Helical" evidence="10">
    <location>
        <begin position="229"/>
        <end position="248"/>
    </location>
</feature>
<evidence type="ECO:0000256" key="1">
    <source>
        <dbReference type="ARBA" id="ARBA00004651"/>
    </source>
</evidence>
<accession>K1E7Q1</accession>
<protein>
    <submittedName>
        <fullName evidence="12">Potassium/proton antiporter</fullName>
    </submittedName>
</protein>
<keyword evidence="6 10" id="KW-1133">Transmembrane helix</keyword>
<feature type="compositionally biased region" description="Low complexity" evidence="9">
    <location>
        <begin position="476"/>
        <end position="488"/>
    </location>
</feature>
<dbReference type="InterPro" id="IPR006153">
    <property type="entry name" value="Cation/H_exchanger_TM"/>
</dbReference>
<comment type="subcellular location">
    <subcellularLocation>
        <location evidence="1">Cell membrane</location>
        <topology evidence="1">Multi-pass membrane protein</topology>
    </subcellularLocation>
</comment>
<keyword evidence="2" id="KW-0813">Transport</keyword>
<feature type="transmembrane region" description="Helical" evidence="10">
    <location>
        <begin position="283"/>
        <end position="300"/>
    </location>
</feature>
<evidence type="ECO:0000256" key="3">
    <source>
        <dbReference type="ARBA" id="ARBA00022449"/>
    </source>
</evidence>
<dbReference type="eggNOG" id="COG2331">
    <property type="taxonomic scope" value="Bacteria"/>
</dbReference>
<dbReference type="EMBL" id="ALWX01000027">
    <property type="protein sequence ID" value="EKA61462.1"/>
    <property type="molecule type" value="Genomic_DNA"/>
</dbReference>
<feature type="transmembrane region" description="Helical" evidence="10">
    <location>
        <begin position="193"/>
        <end position="217"/>
    </location>
</feature>
<gene>
    <name evidence="12" type="ORF">B277_07521</name>
</gene>
<keyword evidence="8 10" id="KW-0472">Membrane</keyword>
<sequence>MISSGQTPGFDLSELSLALLAGSLVLVVAVAAVRLANRAGLPTLLLYLAIGLALGQEGLGIPFDSDQAAQVLGYCALVLILVEGGLTTSWSSIRASVAPALALSTVGVLVSVAVVAVALHEILHTDWQISLLIGAILASTDAAAVFSVLRVVPLPRRLSGMLEAESGFNDAPVVLLVTALSLQLADPAEAEPWWQIGLLAIAELTGGALIGLAIGWLGGKLMRQLASGTSGLFSLGVVGIGVLAYAAASTAHTSGFIACYLAALVLGNMHLPHRQSVTGFAQALGWLSQIGLFVMLGLLARPSGFVDEVPRAILAGLVLLLVARPLSVIVSLTPFGVPWREQAFLSWAGLRGAVPVVLATVPITNNVPGVEWVFDLVFMLVVIFTLVQAPLMPRVARALRVTEPGRAADVVVEAMPLEELGAEMLDVAVHEAPAWPGSRSTSCACRRGSTSPSSSAARRPSSPTRTPGCGPVTGCSSSPPARSASGPSTGCARSPATDAWPAGTATYDGRAMPTYAYACADCGHAFDIVQSFSDDALTTCPQCQGRLRKQFNAVGVVFKGGGFYRNDSRSTSASSDSATSSSSSSDSSTGSTASTTSSTAS</sequence>
<dbReference type="STRING" id="1210046.B277_07521"/>
<dbReference type="Pfam" id="PF09723">
    <property type="entry name" value="Zn_ribbon_8"/>
    <property type="match status" value="1"/>
</dbReference>
<feature type="transmembrane region" description="Helical" evidence="10">
    <location>
        <begin position="131"/>
        <end position="152"/>
    </location>
</feature>
<dbReference type="Gene3D" id="1.20.1530.20">
    <property type="match status" value="1"/>
</dbReference>
<evidence type="ECO:0000256" key="6">
    <source>
        <dbReference type="ARBA" id="ARBA00022989"/>
    </source>
</evidence>
<feature type="transmembrane region" description="Helical" evidence="10">
    <location>
        <begin position="97"/>
        <end position="119"/>
    </location>
</feature>
<evidence type="ECO:0000256" key="5">
    <source>
        <dbReference type="ARBA" id="ARBA00022692"/>
    </source>
</evidence>
<dbReference type="InterPro" id="IPR013429">
    <property type="entry name" value="Regulatory_FmdB_Zinc_ribbon"/>
</dbReference>
<feature type="transmembrane region" description="Helical" evidence="10">
    <location>
        <begin position="369"/>
        <end position="387"/>
    </location>
</feature>
<evidence type="ECO:0000259" key="11">
    <source>
        <dbReference type="SMART" id="SM00834"/>
    </source>
</evidence>
<dbReference type="NCBIfam" id="NF003716">
    <property type="entry name" value="PRK05326.1-3"/>
    <property type="match status" value="1"/>
</dbReference>
<feature type="transmembrane region" description="Helical" evidence="10">
    <location>
        <begin position="71"/>
        <end position="91"/>
    </location>
</feature>
<dbReference type="SMART" id="SM00834">
    <property type="entry name" value="CxxC_CXXC_SSSS"/>
    <property type="match status" value="1"/>
</dbReference>
<keyword evidence="7" id="KW-0406">Ion transport</keyword>
<dbReference type="NCBIfam" id="TIGR02605">
    <property type="entry name" value="CxxC_CxxC_SSSS"/>
    <property type="match status" value="1"/>
</dbReference>
<reference evidence="12 13" key="1">
    <citation type="journal article" date="2012" name="J. Bacteriol.">
        <title>Genome Sequence of Janibacter hoylei MTCC8307, Isolated from the Stratospheric Air.</title>
        <authorList>
            <person name="Pawar S.P."/>
            <person name="Dhotre D.P."/>
            <person name="Shetty S.A."/>
            <person name="Chowdhury S.P."/>
            <person name="Chaudhari B.L."/>
            <person name="Shouche Y.S."/>
        </authorList>
    </citation>
    <scope>NUCLEOTIDE SEQUENCE [LARGE SCALE GENOMIC DNA]</scope>
    <source>
        <strain evidence="12 13">PVAS-1</strain>
    </source>
</reference>
<evidence type="ECO:0000256" key="8">
    <source>
        <dbReference type="ARBA" id="ARBA00023136"/>
    </source>
</evidence>
<dbReference type="AlphaFoldDB" id="K1E7Q1"/>
<dbReference type="GO" id="GO:1902600">
    <property type="term" value="P:proton transmembrane transport"/>
    <property type="evidence" value="ECO:0007669"/>
    <property type="project" value="InterPro"/>
</dbReference>
<keyword evidence="5 10" id="KW-0812">Transmembrane</keyword>
<feature type="compositionally biased region" description="Low complexity" evidence="9">
    <location>
        <begin position="446"/>
        <end position="468"/>
    </location>
</feature>
<evidence type="ECO:0000256" key="9">
    <source>
        <dbReference type="SAM" id="MobiDB-lite"/>
    </source>
</evidence>
<dbReference type="GO" id="GO:0005886">
    <property type="term" value="C:plasma membrane"/>
    <property type="evidence" value="ECO:0007669"/>
    <property type="project" value="UniProtKB-SubCell"/>
</dbReference>
<dbReference type="eggNOG" id="COG3263">
    <property type="taxonomic scope" value="Bacteria"/>
</dbReference>
<feature type="transmembrane region" description="Helical" evidence="10">
    <location>
        <begin position="312"/>
        <end position="332"/>
    </location>
</feature>